<feature type="transmembrane region" description="Helical" evidence="1">
    <location>
        <begin position="116"/>
        <end position="137"/>
    </location>
</feature>
<keyword evidence="1" id="KW-0812">Transmembrane</keyword>
<keyword evidence="2" id="KW-1185">Reference proteome</keyword>
<organism evidence="2 3">
    <name type="scientific">Globodera pallida</name>
    <name type="common">Potato cyst nematode worm</name>
    <name type="synonym">Heterodera pallida</name>
    <dbReference type="NCBI Taxonomy" id="36090"/>
    <lineage>
        <taxon>Eukaryota</taxon>
        <taxon>Metazoa</taxon>
        <taxon>Ecdysozoa</taxon>
        <taxon>Nematoda</taxon>
        <taxon>Chromadorea</taxon>
        <taxon>Rhabditida</taxon>
        <taxon>Tylenchina</taxon>
        <taxon>Tylenchomorpha</taxon>
        <taxon>Tylenchoidea</taxon>
        <taxon>Heteroderidae</taxon>
        <taxon>Heteroderinae</taxon>
        <taxon>Globodera</taxon>
    </lineage>
</organism>
<evidence type="ECO:0000313" key="3">
    <source>
        <dbReference type="WBParaSite" id="GPLIN_001472800"/>
    </source>
</evidence>
<keyword evidence="1" id="KW-0472">Membrane</keyword>
<dbReference type="WBParaSite" id="GPLIN_001472800">
    <property type="protein sequence ID" value="GPLIN_001472800"/>
    <property type="gene ID" value="GPLIN_001472800"/>
</dbReference>
<proteinExistence type="predicted"/>
<sequence>MERLMEQFHLTLHSFIESIKAKASASSSIIVWAHRENGFNDQQHPQAQQQQQQRLKRMNTFDGIEQGGGGGAGGGEASTHIHPLLCILFGLLAMASFVGLMVGLSEHSPFHDFVKFALIFISLVVLVFSLLMCKMCYF</sequence>
<reference evidence="2" key="2">
    <citation type="submission" date="2014-05" db="EMBL/GenBank/DDBJ databases">
        <title>The genome and life-stage specific transcriptomes of Globodera pallida elucidate key aspects of plant parasitism by a cyst nematode.</title>
        <authorList>
            <person name="Cotton J.A."/>
            <person name="Lilley C.J."/>
            <person name="Jones L.M."/>
            <person name="Kikuchi T."/>
            <person name="Reid A.J."/>
            <person name="Thorpe P."/>
            <person name="Tsai I.J."/>
            <person name="Beasley H."/>
            <person name="Blok V."/>
            <person name="Cock P.J.A."/>
            <person name="Van den Akker S.E."/>
            <person name="Holroyd N."/>
            <person name="Hunt M."/>
            <person name="Mantelin S."/>
            <person name="Naghra H."/>
            <person name="Pain A."/>
            <person name="Palomares-Rius J.E."/>
            <person name="Zarowiecki M."/>
            <person name="Berriman M."/>
            <person name="Jones J.T."/>
            <person name="Urwin P.E."/>
        </authorList>
    </citation>
    <scope>NUCLEOTIDE SEQUENCE [LARGE SCALE GENOMIC DNA]</scope>
    <source>
        <strain evidence="2">Lindley</strain>
    </source>
</reference>
<reference evidence="2" key="1">
    <citation type="submission" date="2013-12" db="EMBL/GenBank/DDBJ databases">
        <authorList>
            <person name="Aslett M."/>
        </authorList>
    </citation>
    <scope>NUCLEOTIDE SEQUENCE [LARGE SCALE GENOMIC DNA]</scope>
    <source>
        <strain evidence="2">Lindley</strain>
    </source>
</reference>
<reference evidence="3" key="3">
    <citation type="submission" date="2016-06" db="UniProtKB">
        <authorList>
            <consortium name="WormBaseParasite"/>
        </authorList>
    </citation>
    <scope>IDENTIFICATION</scope>
</reference>
<evidence type="ECO:0000256" key="1">
    <source>
        <dbReference type="SAM" id="Phobius"/>
    </source>
</evidence>
<accession>A0A183CPC1</accession>
<feature type="transmembrane region" description="Helical" evidence="1">
    <location>
        <begin position="84"/>
        <end position="104"/>
    </location>
</feature>
<name>A0A183CPC1_GLOPA</name>
<dbReference type="Proteomes" id="UP000050741">
    <property type="component" value="Unassembled WGS sequence"/>
</dbReference>
<keyword evidence="1" id="KW-1133">Transmembrane helix</keyword>
<evidence type="ECO:0000313" key="2">
    <source>
        <dbReference type="Proteomes" id="UP000050741"/>
    </source>
</evidence>
<dbReference type="AlphaFoldDB" id="A0A183CPC1"/>
<protein>
    <submittedName>
        <fullName evidence="3">Vesicle transport protein</fullName>
    </submittedName>
</protein>